<evidence type="ECO:0000259" key="10">
    <source>
        <dbReference type="Pfam" id="PF08501"/>
    </source>
</evidence>
<dbReference type="CDD" id="cd01065">
    <property type="entry name" value="NAD_bind_Shikimate_DH"/>
    <property type="match status" value="1"/>
</dbReference>
<feature type="domain" description="Shikimate dehydrogenase substrate binding N-terminal" evidence="10">
    <location>
        <begin position="6"/>
        <end position="88"/>
    </location>
</feature>
<evidence type="ECO:0000256" key="1">
    <source>
        <dbReference type="ARBA" id="ARBA00004871"/>
    </source>
</evidence>
<dbReference type="Gene3D" id="3.40.50.720">
    <property type="entry name" value="NAD(P)-binding Rossmann-like Domain"/>
    <property type="match status" value="1"/>
</dbReference>
<dbReference type="PANTHER" id="PTHR21089:SF1">
    <property type="entry name" value="BIFUNCTIONAL 3-DEHYDROQUINATE DEHYDRATASE_SHIKIMATE DEHYDROGENASE, CHLOROPLASTIC"/>
    <property type="match status" value="1"/>
</dbReference>
<dbReference type="InterPro" id="IPR013708">
    <property type="entry name" value="Shikimate_DH-bd_N"/>
</dbReference>
<keyword evidence="3 8" id="KW-0028">Amino-acid biosynthesis</keyword>
<dbReference type="InterPro" id="IPR046346">
    <property type="entry name" value="Aminoacid_DH-like_N_sf"/>
</dbReference>
<evidence type="ECO:0000256" key="5">
    <source>
        <dbReference type="ARBA" id="ARBA00023002"/>
    </source>
</evidence>
<dbReference type="InterPro" id="IPR036291">
    <property type="entry name" value="NAD(P)-bd_dom_sf"/>
</dbReference>
<evidence type="ECO:0000259" key="11">
    <source>
        <dbReference type="Pfam" id="PF18317"/>
    </source>
</evidence>
<feature type="binding site" evidence="8">
    <location>
        <position position="244"/>
    </location>
    <ligand>
        <name>shikimate</name>
        <dbReference type="ChEBI" id="CHEBI:36208"/>
    </ligand>
</feature>
<evidence type="ECO:0000256" key="3">
    <source>
        <dbReference type="ARBA" id="ARBA00022605"/>
    </source>
</evidence>
<evidence type="ECO:0000313" key="13">
    <source>
        <dbReference type="Proteomes" id="UP001500795"/>
    </source>
</evidence>
<dbReference type="InterPro" id="IPR022893">
    <property type="entry name" value="Shikimate_DH_fam"/>
</dbReference>
<dbReference type="SUPFAM" id="SSF51735">
    <property type="entry name" value="NAD(P)-binding Rossmann-fold domains"/>
    <property type="match status" value="1"/>
</dbReference>
<dbReference type="HAMAP" id="MF_00222">
    <property type="entry name" value="Shikimate_DH_AroE"/>
    <property type="match status" value="1"/>
</dbReference>
<feature type="binding site" evidence="8">
    <location>
        <position position="77"/>
    </location>
    <ligand>
        <name>NADP(+)</name>
        <dbReference type="ChEBI" id="CHEBI:58349"/>
    </ligand>
</feature>
<feature type="binding site" evidence="8">
    <location>
        <begin position="150"/>
        <end position="155"/>
    </location>
    <ligand>
        <name>NADP(+)</name>
        <dbReference type="ChEBI" id="CHEBI:58349"/>
    </ligand>
</feature>
<dbReference type="Pfam" id="PF18317">
    <property type="entry name" value="SDH_C"/>
    <property type="match status" value="1"/>
</dbReference>
<feature type="domain" description="SDH C-terminal" evidence="11">
    <location>
        <begin position="237"/>
        <end position="267"/>
    </location>
</feature>
<protein>
    <recommendedName>
        <fullName evidence="2 8">Shikimate dehydrogenase (NADP(+))</fullName>
        <shortName evidence="8">SDH</shortName>
        <ecNumber evidence="2 8">1.1.1.25</ecNumber>
    </recommendedName>
</protein>
<dbReference type="Pfam" id="PF08501">
    <property type="entry name" value="Shikimate_dh_N"/>
    <property type="match status" value="1"/>
</dbReference>
<evidence type="ECO:0000313" key="12">
    <source>
        <dbReference type="EMBL" id="GAA3547451.1"/>
    </source>
</evidence>
<feature type="binding site" evidence="8">
    <location>
        <position position="61"/>
    </location>
    <ligand>
        <name>shikimate</name>
        <dbReference type="ChEBI" id="CHEBI:36208"/>
    </ligand>
</feature>
<organism evidence="12 13">
    <name type="scientific">Zobellella aerophila</name>
    <dbReference type="NCBI Taxonomy" id="870480"/>
    <lineage>
        <taxon>Bacteria</taxon>
        <taxon>Pseudomonadati</taxon>
        <taxon>Pseudomonadota</taxon>
        <taxon>Gammaproteobacteria</taxon>
        <taxon>Aeromonadales</taxon>
        <taxon>Aeromonadaceae</taxon>
        <taxon>Zobellella</taxon>
    </lineage>
</organism>
<feature type="binding site" evidence="8">
    <location>
        <position position="102"/>
    </location>
    <ligand>
        <name>shikimate</name>
        <dbReference type="ChEBI" id="CHEBI:36208"/>
    </ligand>
</feature>
<sequence length="275" mass="29680">MDRYAVFGHPISHSQSPFIHGLFAEQTEQALSYERILAPLDDFRGSLTCFWRQGGKGCNVTVPFKTEAFEMADELTERARLAGAVNTLQLLPDGRVLGDNTDGAGLVSDLKRLGVELAGKRILLLGAGGAARGALSPLLAEQPAEILVANRTRTKAEQLGEQFAHLGQIQGCDFGEITGSFDVIINSTSASLQGEMPAIPASACRSDTQVYDMMYGKEETVFLAWARSLGVQSRFDGLGMLVGQAAESFYLWRGVLPRVTPVLSALRAKMELPST</sequence>
<dbReference type="Gene3D" id="3.40.50.10860">
    <property type="entry name" value="Leucine Dehydrogenase, chain A, domain 1"/>
    <property type="match status" value="1"/>
</dbReference>
<dbReference type="NCBIfam" id="TIGR00507">
    <property type="entry name" value="aroE"/>
    <property type="match status" value="1"/>
</dbReference>
<evidence type="ECO:0000256" key="6">
    <source>
        <dbReference type="ARBA" id="ARBA00023141"/>
    </source>
</evidence>
<comment type="subunit">
    <text evidence="8">Homodimer.</text>
</comment>
<reference evidence="13" key="1">
    <citation type="journal article" date="2019" name="Int. J. Syst. Evol. Microbiol.">
        <title>The Global Catalogue of Microorganisms (GCM) 10K type strain sequencing project: providing services to taxonomists for standard genome sequencing and annotation.</title>
        <authorList>
            <consortium name="The Broad Institute Genomics Platform"/>
            <consortium name="The Broad Institute Genome Sequencing Center for Infectious Disease"/>
            <person name="Wu L."/>
            <person name="Ma J."/>
        </authorList>
    </citation>
    <scope>NUCLEOTIDE SEQUENCE [LARGE SCALE GENOMIC DNA]</scope>
    <source>
        <strain evidence="13">JCM 17110</strain>
    </source>
</reference>
<feature type="binding site" evidence="8">
    <location>
        <begin position="126"/>
        <end position="130"/>
    </location>
    <ligand>
        <name>NADP(+)</name>
        <dbReference type="ChEBI" id="CHEBI:58349"/>
    </ligand>
</feature>
<dbReference type="EC" id="1.1.1.25" evidence="2 8"/>
<feature type="binding site" evidence="8">
    <location>
        <begin position="14"/>
        <end position="16"/>
    </location>
    <ligand>
        <name>shikimate</name>
        <dbReference type="ChEBI" id="CHEBI:36208"/>
    </ligand>
</feature>
<feature type="domain" description="Quinate/shikimate 5-dehydrogenase/glutamyl-tRNA reductase" evidence="9">
    <location>
        <begin position="116"/>
        <end position="191"/>
    </location>
</feature>
<feature type="binding site" evidence="8">
    <location>
        <position position="237"/>
    </location>
    <ligand>
        <name>NADP(+)</name>
        <dbReference type="ChEBI" id="CHEBI:58349"/>
    </ligand>
</feature>
<comment type="catalytic activity">
    <reaction evidence="7 8">
        <text>shikimate + NADP(+) = 3-dehydroshikimate + NADPH + H(+)</text>
        <dbReference type="Rhea" id="RHEA:17737"/>
        <dbReference type="ChEBI" id="CHEBI:15378"/>
        <dbReference type="ChEBI" id="CHEBI:16630"/>
        <dbReference type="ChEBI" id="CHEBI:36208"/>
        <dbReference type="ChEBI" id="CHEBI:57783"/>
        <dbReference type="ChEBI" id="CHEBI:58349"/>
        <dbReference type="EC" id="1.1.1.25"/>
    </reaction>
</comment>
<evidence type="ECO:0000256" key="2">
    <source>
        <dbReference type="ARBA" id="ARBA00012962"/>
    </source>
</evidence>
<feature type="binding site" evidence="8">
    <location>
        <position position="213"/>
    </location>
    <ligand>
        <name>NADP(+)</name>
        <dbReference type="ChEBI" id="CHEBI:58349"/>
    </ligand>
</feature>
<gene>
    <name evidence="8 12" type="primary">aroE</name>
    <name evidence="12" type="ORF">GCM10022394_29370</name>
</gene>
<proteinExistence type="inferred from homology"/>
<feature type="active site" description="Proton acceptor" evidence="8">
    <location>
        <position position="65"/>
    </location>
</feature>
<accession>A0ABP6W7M7</accession>
<comment type="caution">
    <text evidence="12">The sequence shown here is derived from an EMBL/GenBank/DDBJ whole genome shotgun (WGS) entry which is preliminary data.</text>
</comment>
<comment type="pathway">
    <text evidence="1 8">Metabolic intermediate biosynthesis; chorismate biosynthesis; chorismate from D-erythrose 4-phosphate and phosphoenolpyruvate: step 4/7.</text>
</comment>
<dbReference type="InterPro" id="IPR006151">
    <property type="entry name" value="Shikm_DH/Glu-tRNA_Rdtase"/>
</dbReference>
<dbReference type="InterPro" id="IPR011342">
    <property type="entry name" value="Shikimate_DH"/>
</dbReference>
<keyword evidence="5 8" id="KW-0560">Oxidoreductase</keyword>
<dbReference type="SUPFAM" id="SSF53223">
    <property type="entry name" value="Aminoacid dehydrogenase-like, N-terminal domain"/>
    <property type="match status" value="1"/>
</dbReference>
<dbReference type="Proteomes" id="UP001500795">
    <property type="component" value="Unassembled WGS sequence"/>
</dbReference>
<comment type="similarity">
    <text evidence="8">Belongs to the shikimate dehydrogenase family.</text>
</comment>
<evidence type="ECO:0000256" key="7">
    <source>
        <dbReference type="ARBA" id="ARBA00049442"/>
    </source>
</evidence>
<dbReference type="EMBL" id="BAABCX010000005">
    <property type="protein sequence ID" value="GAA3547451.1"/>
    <property type="molecule type" value="Genomic_DNA"/>
</dbReference>
<dbReference type="RefSeq" id="WP_344959407.1">
    <property type="nucleotide sequence ID" value="NZ_BAABCX010000005.1"/>
</dbReference>
<keyword evidence="4 8" id="KW-0521">NADP</keyword>
<evidence type="ECO:0000259" key="9">
    <source>
        <dbReference type="Pfam" id="PF01488"/>
    </source>
</evidence>
<keyword evidence="13" id="KW-1185">Reference proteome</keyword>
<keyword evidence="6 8" id="KW-0057">Aromatic amino acid biosynthesis</keyword>
<feature type="binding site" evidence="8">
    <location>
        <position position="86"/>
    </location>
    <ligand>
        <name>shikimate</name>
        <dbReference type="ChEBI" id="CHEBI:36208"/>
    </ligand>
</feature>
<dbReference type="InterPro" id="IPR041121">
    <property type="entry name" value="SDH_C"/>
</dbReference>
<dbReference type="NCBIfam" id="NF001310">
    <property type="entry name" value="PRK00258.1-2"/>
    <property type="match status" value="1"/>
</dbReference>
<dbReference type="Pfam" id="PF01488">
    <property type="entry name" value="Shikimate_DH"/>
    <property type="match status" value="1"/>
</dbReference>
<name>A0ABP6W7M7_9GAMM</name>
<feature type="binding site" evidence="8">
    <location>
        <position position="215"/>
    </location>
    <ligand>
        <name>shikimate</name>
        <dbReference type="ChEBI" id="CHEBI:36208"/>
    </ligand>
</feature>
<evidence type="ECO:0000256" key="4">
    <source>
        <dbReference type="ARBA" id="ARBA00022857"/>
    </source>
</evidence>
<dbReference type="PANTHER" id="PTHR21089">
    <property type="entry name" value="SHIKIMATE DEHYDROGENASE"/>
    <property type="match status" value="1"/>
</dbReference>
<evidence type="ECO:0000256" key="8">
    <source>
        <dbReference type="HAMAP-Rule" id="MF_00222"/>
    </source>
</evidence>
<comment type="function">
    <text evidence="8">Involved in the biosynthesis of the chorismate, which leads to the biosynthesis of aromatic amino acids. Catalyzes the reversible NADPH linked reduction of 3-dehydroshikimate (DHSA) to yield shikimate (SA).</text>
</comment>